<evidence type="ECO:0000313" key="4">
    <source>
        <dbReference type="EMBL" id="MFC7125482.1"/>
    </source>
</evidence>
<dbReference type="Proteomes" id="UP001596414">
    <property type="component" value="Unassembled WGS sequence"/>
</dbReference>
<gene>
    <name evidence="4" type="ORF">ACFQJ7_05430</name>
</gene>
<dbReference type="RefSeq" id="WP_267636478.1">
    <property type="nucleotide sequence ID" value="NZ_JAODIY010000004.1"/>
</dbReference>
<feature type="domain" description="NADPH-dependent FMN reductase-like" evidence="3">
    <location>
        <begin position="5"/>
        <end position="144"/>
    </location>
</feature>
<proteinExistence type="inferred from homology"/>
<dbReference type="EMBL" id="JBHSZQ010000004">
    <property type="protein sequence ID" value="MFC7125482.1"/>
    <property type="molecule type" value="Genomic_DNA"/>
</dbReference>
<keyword evidence="4" id="KW-0560">Oxidoreductase</keyword>
<evidence type="ECO:0000256" key="2">
    <source>
        <dbReference type="ARBA" id="ARBA00038292"/>
    </source>
</evidence>
<organism evidence="4 5">
    <name type="scientific">Halovenus rubra</name>
    <dbReference type="NCBI Taxonomy" id="869890"/>
    <lineage>
        <taxon>Archaea</taxon>
        <taxon>Methanobacteriati</taxon>
        <taxon>Methanobacteriota</taxon>
        <taxon>Stenosarchaea group</taxon>
        <taxon>Halobacteria</taxon>
        <taxon>Halobacteriales</taxon>
        <taxon>Haloarculaceae</taxon>
        <taxon>Halovenus</taxon>
    </lineage>
</organism>
<reference evidence="4 5" key="1">
    <citation type="journal article" date="2014" name="Int. J. Syst. Evol. Microbiol.">
        <title>Complete genome sequence of Corynebacterium casei LMG S-19264T (=DSM 44701T), isolated from a smear-ripened cheese.</title>
        <authorList>
            <consortium name="US DOE Joint Genome Institute (JGI-PGF)"/>
            <person name="Walter F."/>
            <person name="Albersmeier A."/>
            <person name="Kalinowski J."/>
            <person name="Ruckert C."/>
        </authorList>
    </citation>
    <scope>NUCLEOTIDE SEQUENCE [LARGE SCALE GENOMIC DNA]</scope>
    <source>
        <strain evidence="4 5">CGMCC 4.7215</strain>
    </source>
</reference>
<name>A0ABD5X3C8_9EURY</name>
<comment type="caution">
    <text evidence="4">The sequence shown here is derived from an EMBL/GenBank/DDBJ whole genome shotgun (WGS) entry which is preliminary data.</text>
</comment>
<dbReference type="Pfam" id="PF03358">
    <property type="entry name" value="FMN_red"/>
    <property type="match status" value="1"/>
</dbReference>
<sequence length="188" mass="20275">MTESPKVVAVCGSLRDDSSTRVVLAHVMAAAKASGAQTSVIDLREYDLPLYNGDKKDAGDAQKLRENIKVADSIVLGTPIYHGSIASPLKTALDYCGFDEFEDKPVGLVTVAGGRFPTPSLLHLRTICVWLRAVPLSHQVGIPNISSVIEDGQLVDNTALERAEKLGDKIVEYSYLLDNQRTDPPTIG</sequence>
<dbReference type="InterPro" id="IPR029039">
    <property type="entry name" value="Flavoprotein-like_sf"/>
</dbReference>
<dbReference type="InterPro" id="IPR050712">
    <property type="entry name" value="NAD(P)H-dep_reductase"/>
</dbReference>
<dbReference type="GO" id="GO:0016491">
    <property type="term" value="F:oxidoreductase activity"/>
    <property type="evidence" value="ECO:0007669"/>
    <property type="project" value="UniProtKB-KW"/>
</dbReference>
<dbReference type="SUPFAM" id="SSF52218">
    <property type="entry name" value="Flavoproteins"/>
    <property type="match status" value="1"/>
</dbReference>
<dbReference type="InterPro" id="IPR005025">
    <property type="entry name" value="FMN_Rdtase-like_dom"/>
</dbReference>
<dbReference type="AlphaFoldDB" id="A0ABD5X3C8"/>
<dbReference type="Gene3D" id="3.40.50.360">
    <property type="match status" value="1"/>
</dbReference>
<comment type="cofactor">
    <cofactor evidence="1">
        <name>[4Fe-4S] cluster</name>
        <dbReference type="ChEBI" id="CHEBI:49883"/>
    </cofactor>
</comment>
<evidence type="ECO:0000259" key="3">
    <source>
        <dbReference type="Pfam" id="PF03358"/>
    </source>
</evidence>
<evidence type="ECO:0000313" key="5">
    <source>
        <dbReference type="Proteomes" id="UP001596414"/>
    </source>
</evidence>
<evidence type="ECO:0000256" key="1">
    <source>
        <dbReference type="ARBA" id="ARBA00001966"/>
    </source>
</evidence>
<dbReference type="EC" id="1.-.-.-" evidence="4"/>
<accession>A0ABD5X3C8</accession>
<protein>
    <submittedName>
        <fullName evidence="4">NADPH-dependent FMN reductase</fullName>
        <ecNumber evidence="4">1.-.-.-</ecNumber>
    </submittedName>
</protein>
<dbReference type="PANTHER" id="PTHR30543">
    <property type="entry name" value="CHROMATE REDUCTASE"/>
    <property type="match status" value="1"/>
</dbReference>
<comment type="similarity">
    <text evidence="2">Belongs to the SsuE family. Isf subfamily.</text>
</comment>
<dbReference type="PANTHER" id="PTHR30543:SF21">
    <property type="entry name" value="NAD(P)H-DEPENDENT FMN REDUCTASE LOT6"/>
    <property type="match status" value="1"/>
</dbReference>